<evidence type="ECO:0000256" key="4">
    <source>
        <dbReference type="ARBA" id="ARBA00022771"/>
    </source>
</evidence>
<dbReference type="InterPro" id="IPR013087">
    <property type="entry name" value="Znf_C2H2_type"/>
</dbReference>
<feature type="domain" description="C2H2-type" evidence="8">
    <location>
        <begin position="97"/>
        <end position="126"/>
    </location>
</feature>
<dbReference type="FunFam" id="3.30.160.60:FF:002343">
    <property type="entry name" value="Zinc finger protein 33A"/>
    <property type="match status" value="1"/>
</dbReference>
<dbReference type="OMA" id="AVTHACE"/>
<feature type="domain" description="C2H2-type" evidence="8">
    <location>
        <begin position="358"/>
        <end position="385"/>
    </location>
</feature>
<dbReference type="SUPFAM" id="SSF57667">
    <property type="entry name" value="beta-beta-alpha zinc fingers"/>
    <property type="match status" value="5"/>
</dbReference>
<evidence type="ECO:0000313" key="9">
    <source>
        <dbReference type="EMBL" id="OXA44927.1"/>
    </source>
</evidence>
<comment type="caution">
    <text evidence="9">The sequence shown here is derived from an EMBL/GenBank/DDBJ whole genome shotgun (WGS) entry which is preliminary data.</text>
</comment>
<feature type="domain" description="C2H2-type" evidence="8">
    <location>
        <begin position="9"/>
        <end position="36"/>
    </location>
</feature>
<evidence type="ECO:0000256" key="2">
    <source>
        <dbReference type="ARBA" id="ARBA00022723"/>
    </source>
</evidence>
<evidence type="ECO:0000259" key="8">
    <source>
        <dbReference type="PROSITE" id="PS50157"/>
    </source>
</evidence>
<feature type="domain" description="C2H2-type" evidence="8">
    <location>
        <begin position="66"/>
        <end position="94"/>
    </location>
</feature>
<proteinExistence type="predicted"/>
<evidence type="ECO:0000256" key="5">
    <source>
        <dbReference type="ARBA" id="ARBA00022833"/>
    </source>
</evidence>
<keyword evidence="6" id="KW-0539">Nucleus</keyword>
<keyword evidence="4 7" id="KW-0863">Zinc-finger</keyword>
<evidence type="ECO:0000256" key="7">
    <source>
        <dbReference type="PROSITE-ProRule" id="PRU00042"/>
    </source>
</evidence>
<dbReference type="InterPro" id="IPR050331">
    <property type="entry name" value="Zinc_finger"/>
</dbReference>
<name>A0A226DJQ4_FOLCA</name>
<sequence length="423" mass="48917">MDMKPGKKWECSKCSKRFKANSALTRHVVTHDPDVKVKCEICGIISKNRLALSYHLSRFHSNRKQPSCDTCHQVFATITTLRRHIEAIHGTKERPRFSCTYPGCEKTYQNERHISQHVRTEHAQNPVRFPCILCGKEFKTRAELGSHIPTHTTEKPYNCSTCGKSFAHRTNMKLHQMTHLEKSTRDVIKCQVCPQTFVSKITLQRHIRVVHENRRNYPCSFCDKIFCNSTNLKVHVEAIHDTDKELVHSCDNTGLTRNIIWLITEYATMQRGMDVTSVERNSSFFPKSPHIRTDIGSVNTCHRVFFDFVTIRKHIEAIHSIMNRPRVPCRFPGCEKTYKNNTLWGHVKIDHSENAVRIQCTLCDKDFKTRGHLKQHIPTHTTEKPYNCATCGRNFARMGSIQRHQNTNLQSMEKVLATPTPAK</sequence>
<dbReference type="PROSITE" id="PS00028">
    <property type="entry name" value="ZINC_FINGER_C2H2_1"/>
    <property type="match status" value="8"/>
</dbReference>
<evidence type="ECO:0000313" key="10">
    <source>
        <dbReference type="Proteomes" id="UP000198287"/>
    </source>
</evidence>
<dbReference type="Proteomes" id="UP000198287">
    <property type="component" value="Unassembled WGS sequence"/>
</dbReference>
<dbReference type="FunFam" id="3.30.160.60:FF:000358">
    <property type="entry name" value="zinc finger protein 24"/>
    <property type="match status" value="1"/>
</dbReference>
<feature type="domain" description="C2H2-type" evidence="8">
    <location>
        <begin position="188"/>
        <end position="216"/>
    </location>
</feature>
<gene>
    <name evidence="9" type="ORF">Fcan01_19881</name>
</gene>
<dbReference type="GO" id="GO:0005634">
    <property type="term" value="C:nucleus"/>
    <property type="evidence" value="ECO:0007669"/>
    <property type="project" value="UniProtKB-SubCell"/>
</dbReference>
<evidence type="ECO:0000256" key="6">
    <source>
        <dbReference type="ARBA" id="ARBA00023242"/>
    </source>
</evidence>
<keyword evidence="5" id="KW-0862">Zinc</keyword>
<keyword evidence="2" id="KW-0479">Metal-binding</keyword>
<dbReference type="GO" id="GO:0008270">
    <property type="term" value="F:zinc ion binding"/>
    <property type="evidence" value="ECO:0007669"/>
    <property type="project" value="UniProtKB-KW"/>
</dbReference>
<dbReference type="PANTHER" id="PTHR16515">
    <property type="entry name" value="PR DOMAIN ZINC FINGER PROTEIN"/>
    <property type="match status" value="1"/>
</dbReference>
<dbReference type="PANTHER" id="PTHR16515:SF66">
    <property type="entry name" value="C2H2-TYPE DOMAIN-CONTAINING PROTEIN"/>
    <property type="match status" value="1"/>
</dbReference>
<dbReference type="SMART" id="SM00355">
    <property type="entry name" value="ZnF_C2H2"/>
    <property type="match status" value="12"/>
</dbReference>
<keyword evidence="3" id="KW-0677">Repeat</keyword>
<dbReference type="AlphaFoldDB" id="A0A226DJQ4"/>
<feature type="domain" description="C2H2-type" evidence="8">
    <location>
        <begin position="129"/>
        <end position="156"/>
    </location>
</feature>
<dbReference type="Gene3D" id="3.30.160.60">
    <property type="entry name" value="Classic Zinc Finger"/>
    <property type="match status" value="8"/>
</dbReference>
<comment type="subcellular location">
    <subcellularLocation>
        <location evidence="1">Nucleus</location>
    </subcellularLocation>
</comment>
<dbReference type="EMBL" id="LNIX01000018">
    <property type="protein sequence ID" value="OXA44927.1"/>
    <property type="molecule type" value="Genomic_DNA"/>
</dbReference>
<dbReference type="InterPro" id="IPR036236">
    <property type="entry name" value="Znf_C2H2_sf"/>
</dbReference>
<feature type="domain" description="C2H2-type" evidence="8">
    <location>
        <begin position="217"/>
        <end position="245"/>
    </location>
</feature>
<dbReference type="OrthoDB" id="3565419at2759"/>
<feature type="domain" description="C2H2-type" evidence="8">
    <location>
        <begin position="157"/>
        <end position="184"/>
    </location>
</feature>
<dbReference type="Pfam" id="PF00096">
    <property type="entry name" value="zf-C2H2"/>
    <property type="match status" value="5"/>
</dbReference>
<dbReference type="PROSITE" id="PS50157">
    <property type="entry name" value="ZINC_FINGER_C2H2_2"/>
    <property type="match status" value="9"/>
</dbReference>
<protein>
    <submittedName>
        <fullName evidence="9">Zinc finger protein 90</fullName>
    </submittedName>
</protein>
<feature type="domain" description="C2H2-type" evidence="8">
    <location>
        <begin position="386"/>
        <end position="415"/>
    </location>
</feature>
<dbReference type="GO" id="GO:0006355">
    <property type="term" value="P:regulation of DNA-templated transcription"/>
    <property type="evidence" value="ECO:0007669"/>
    <property type="project" value="UniProtKB-ARBA"/>
</dbReference>
<keyword evidence="10" id="KW-1185">Reference proteome</keyword>
<evidence type="ECO:0000256" key="3">
    <source>
        <dbReference type="ARBA" id="ARBA00022737"/>
    </source>
</evidence>
<accession>A0A226DJQ4</accession>
<reference evidence="9 10" key="1">
    <citation type="submission" date="2015-12" db="EMBL/GenBank/DDBJ databases">
        <title>The genome of Folsomia candida.</title>
        <authorList>
            <person name="Faddeeva A."/>
            <person name="Derks M.F."/>
            <person name="Anvar Y."/>
            <person name="Smit S."/>
            <person name="Van Straalen N."/>
            <person name="Roelofs D."/>
        </authorList>
    </citation>
    <scope>NUCLEOTIDE SEQUENCE [LARGE SCALE GENOMIC DNA]</scope>
    <source>
        <strain evidence="9 10">VU population</strain>
        <tissue evidence="9">Whole body</tissue>
    </source>
</reference>
<evidence type="ECO:0000256" key="1">
    <source>
        <dbReference type="ARBA" id="ARBA00004123"/>
    </source>
</evidence>
<organism evidence="9 10">
    <name type="scientific">Folsomia candida</name>
    <name type="common">Springtail</name>
    <dbReference type="NCBI Taxonomy" id="158441"/>
    <lineage>
        <taxon>Eukaryota</taxon>
        <taxon>Metazoa</taxon>
        <taxon>Ecdysozoa</taxon>
        <taxon>Arthropoda</taxon>
        <taxon>Hexapoda</taxon>
        <taxon>Collembola</taxon>
        <taxon>Entomobryomorpha</taxon>
        <taxon>Isotomoidea</taxon>
        <taxon>Isotomidae</taxon>
        <taxon>Proisotominae</taxon>
        <taxon>Folsomia</taxon>
    </lineage>
</organism>